<accession>A0A8H4IQW9</accession>
<feature type="signal peptide" evidence="1">
    <location>
        <begin position="1"/>
        <end position="21"/>
    </location>
</feature>
<keyword evidence="1" id="KW-0732">Signal</keyword>
<dbReference type="Proteomes" id="UP000572817">
    <property type="component" value="Unassembled WGS sequence"/>
</dbReference>
<dbReference type="AlphaFoldDB" id="A0A8H4IQW9"/>
<feature type="chain" id="PRO_5034552825" evidence="1">
    <location>
        <begin position="22"/>
        <end position="170"/>
    </location>
</feature>
<proteinExistence type="predicted"/>
<protein>
    <submittedName>
        <fullName evidence="2">Uncharacterized protein</fullName>
    </submittedName>
</protein>
<evidence type="ECO:0000256" key="1">
    <source>
        <dbReference type="SAM" id="SignalP"/>
    </source>
</evidence>
<evidence type="ECO:0000313" key="2">
    <source>
        <dbReference type="EMBL" id="KAF4305536.1"/>
    </source>
</evidence>
<reference evidence="2" key="1">
    <citation type="submission" date="2020-04" db="EMBL/GenBank/DDBJ databases">
        <title>Genome Assembly and Annotation of Botryosphaeria dothidea sdau 11-99, a Latent Pathogen of Apple Fruit Ring Rot in China.</title>
        <authorList>
            <person name="Yu C."/>
            <person name="Diao Y."/>
            <person name="Lu Q."/>
            <person name="Zhao J."/>
            <person name="Cui S."/>
            <person name="Peng C."/>
            <person name="He B."/>
            <person name="Liu H."/>
        </authorList>
    </citation>
    <scope>NUCLEOTIDE SEQUENCE [LARGE SCALE GENOMIC DNA]</scope>
    <source>
        <strain evidence="2">Sdau11-99</strain>
    </source>
</reference>
<sequence>MFAPKVAALLLFLSTAAAGAAIETSPLSTLAEYNLSTLDTASKNIILNSIREDLDAAFPGLGLTCSLPAEVAEKRQVHGETEHRRVLAEAESKQQAQLGDCSTSSNPATCRICVGAVGVAYVAALGACSASAMGAEVETAGVWSIPVWTAYTSCTAGSLAAATTGWSKCY</sequence>
<name>A0A8H4IQW9_9PEZI</name>
<gene>
    <name evidence="2" type="ORF">GTA08_BOTSDO06434</name>
</gene>
<dbReference type="EMBL" id="WWBZ02000040">
    <property type="protein sequence ID" value="KAF4305536.1"/>
    <property type="molecule type" value="Genomic_DNA"/>
</dbReference>
<keyword evidence="3" id="KW-1185">Reference proteome</keyword>
<evidence type="ECO:0000313" key="3">
    <source>
        <dbReference type="Proteomes" id="UP000572817"/>
    </source>
</evidence>
<organism evidence="2 3">
    <name type="scientific">Botryosphaeria dothidea</name>
    <dbReference type="NCBI Taxonomy" id="55169"/>
    <lineage>
        <taxon>Eukaryota</taxon>
        <taxon>Fungi</taxon>
        <taxon>Dikarya</taxon>
        <taxon>Ascomycota</taxon>
        <taxon>Pezizomycotina</taxon>
        <taxon>Dothideomycetes</taxon>
        <taxon>Dothideomycetes incertae sedis</taxon>
        <taxon>Botryosphaeriales</taxon>
        <taxon>Botryosphaeriaceae</taxon>
        <taxon>Botryosphaeria</taxon>
    </lineage>
</organism>
<comment type="caution">
    <text evidence="2">The sequence shown here is derived from an EMBL/GenBank/DDBJ whole genome shotgun (WGS) entry which is preliminary data.</text>
</comment>
<dbReference type="OrthoDB" id="10353302at2759"/>